<protein>
    <submittedName>
        <fullName evidence="1">Maltose operon protein</fullName>
    </submittedName>
</protein>
<dbReference type="InterPro" id="IPR010794">
    <property type="entry name" value="MalM"/>
</dbReference>
<gene>
    <name evidence="1" type="ORF">GCM10007414_13430</name>
</gene>
<evidence type="ECO:0000313" key="1">
    <source>
        <dbReference type="EMBL" id="GGB01534.1"/>
    </source>
</evidence>
<dbReference type="EMBL" id="BMDY01000006">
    <property type="protein sequence ID" value="GGB01534.1"/>
    <property type="molecule type" value="Genomic_DNA"/>
</dbReference>
<dbReference type="Proteomes" id="UP000651977">
    <property type="component" value="Unassembled WGS sequence"/>
</dbReference>
<dbReference type="PROSITE" id="PS51257">
    <property type="entry name" value="PROKAR_LIPOPROTEIN"/>
    <property type="match status" value="1"/>
</dbReference>
<evidence type="ECO:0000313" key="2">
    <source>
        <dbReference type="Proteomes" id="UP000651977"/>
    </source>
</evidence>
<comment type="caution">
    <text evidence="1">The sequence shown here is derived from an EMBL/GenBank/DDBJ whole genome shotgun (WGS) entry which is preliminary data.</text>
</comment>
<dbReference type="Pfam" id="PF07148">
    <property type="entry name" value="MalM"/>
    <property type="match status" value="1"/>
</dbReference>
<accession>A0ABQ1HZB9</accession>
<organism evidence="1 2">
    <name type="scientific">Agarivorans gilvus</name>
    <dbReference type="NCBI Taxonomy" id="680279"/>
    <lineage>
        <taxon>Bacteria</taxon>
        <taxon>Pseudomonadati</taxon>
        <taxon>Pseudomonadota</taxon>
        <taxon>Gammaproteobacteria</taxon>
        <taxon>Alteromonadales</taxon>
        <taxon>Alteromonadaceae</taxon>
        <taxon>Agarivorans</taxon>
    </lineage>
</organism>
<keyword evidence="2" id="KW-1185">Reference proteome</keyword>
<reference evidence="2" key="1">
    <citation type="journal article" date="2019" name="Int. J. Syst. Evol. Microbiol.">
        <title>The Global Catalogue of Microorganisms (GCM) 10K type strain sequencing project: providing services to taxonomists for standard genome sequencing and annotation.</title>
        <authorList>
            <consortium name="The Broad Institute Genomics Platform"/>
            <consortium name="The Broad Institute Genome Sequencing Center for Infectious Disease"/>
            <person name="Wu L."/>
            <person name="Ma J."/>
        </authorList>
    </citation>
    <scope>NUCLEOTIDE SEQUENCE [LARGE SCALE GENOMIC DNA]</scope>
    <source>
        <strain evidence="2">CGMCC 1.10131</strain>
    </source>
</reference>
<proteinExistence type="predicted"/>
<sequence length="325" mass="35312">MRNKIAVVFVASLLGLGGCSSGDMLSLSSDTRDLFVEPSEAAASLQSAPICCEQLAQLSYKSISYNYDAEEELDARHQAFTFKSGKSFVLAYKLPALNTDIPVRIESVIGETVFAPTVALLSDSFEVNRVVPASSFQYHELKGFSGNKLSAAFRINTEQREGRARDAYMLIYTTDEARSKSTQIVHPERSRAKAQAKADPGIPDPLIPHSAFGLVNVTLNPDLSKGFFSDEAWFGSSNADPSLAIVEEVQPSQAAQASSPTLVAPVGNRSLKKPMLEETESFYNKLIAEMVKQGEVEKALKLVEEAEYAGSRTARGAFIEAVKNK</sequence>
<name>A0ABQ1HZB9_9ALTE</name>